<comment type="caution">
    <text evidence="1">The sequence shown here is derived from an EMBL/GenBank/DDBJ whole genome shotgun (WGS) entry which is preliminary data.</text>
</comment>
<accession>X0ZBN7</accession>
<name>X0ZBN7_9ZZZZ</name>
<proteinExistence type="predicted"/>
<gene>
    <name evidence="1" type="ORF">S01H4_12758</name>
</gene>
<reference evidence="1" key="1">
    <citation type="journal article" date="2014" name="Front. Microbiol.">
        <title>High frequency of phylogenetically diverse reductive dehalogenase-homologous genes in deep subseafloor sedimentary metagenomes.</title>
        <authorList>
            <person name="Kawai M."/>
            <person name="Futagami T."/>
            <person name="Toyoda A."/>
            <person name="Takaki Y."/>
            <person name="Nishi S."/>
            <person name="Hori S."/>
            <person name="Arai W."/>
            <person name="Tsubouchi T."/>
            <person name="Morono Y."/>
            <person name="Uchiyama I."/>
            <person name="Ito T."/>
            <person name="Fujiyama A."/>
            <person name="Inagaki F."/>
            <person name="Takami H."/>
        </authorList>
    </citation>
    <scope>NUCLEOTIDE SEQUENCE</scope>
    <source>
        <strain evidence="1">Expedition CK06-06</strain>
    </source>
</reference>
<dbReference type="AlphaFoldDB" id="X0ZBN7"/>
<protein>
    <submittedName>
        <fullName evidence="1">Uncharacterized protein</fullName>
    </submittedName>
</protein>
<evidence type="ECO:0000313" key="1">
    <source>
        <dbReference type="EMBL" id="GAG66950.1"/>
    </source>
</evidence>
<feature type="non-terminal residue" evidence="1">
    <location>
        <position position="52"/>
    </location>
</feature>
<dbReference type="EMBL" id="BART01005517">
    <property type="protein sequence ID" value="GAG66950.1"/>
    <property type="molecule type" value="Genomic_DNA"/>
</dbReference>
<organism evidence="1">
    <name type="scientific">marine sediment metagenome</name>
    <dbReference type="NCBI Taxonomy" id="412755"/>
    <lineage>
        <taxon>unclassified sequences</taxon>
        <taxon>metagenomes</taxon>
        <taxon>ecological metagenomes</taxon>
    </lineage>
</organism>
<sequence>MSKVRILNEGTIKELLDIKNVIEVVKQVYTLKNSNQADLFSIITHIFEPGKA</sequence>